<accession>A0A8D6U777</accession>
<gene>
    <name evidence="4" type="ORF">STHERMO_1109</name>
</gene>
<sequence length="52" mass="6028">MHPFLTTYDINIKELGKESVQRLLDLLKNPQTKAQKITVPFRLIERESVSMG</sequence>
<evidence type="ECO:0000256" key="1">
    <source>
        <dbReference type="ARBA" id="ARBA00023015"/>
    </source>
</evidence>
<evidence type="ECO:0000313" key="5">
    <source>
        <dbReference type="Proteomes" id="UP000509791"/>
    </source>
</evidence>
<dbReference type="EMBL" id="LR822027">
    <property type="protein sequence ID" value="CAD0152390.1"/>
    <property type="molecule type" value="Genomic_DNA"/>
</dbReference>
<evidence type="ECO:0000256" key="3">
    <source>
        <dbReference type="ARBA" id="ARBA00023163"/>
    </source>
</evidence>
<dbReference type="Pfam" id="PF13377">
    <property type="entry name" value="Peripla_BP_3"/>
    <property type="match status" value="1"/>
</dbReference>
<dbReference type="SUPFAM" id="SSF53822">
    <property type="entry name" value="Periplasmic binding protein-like I"/>
    <property type="match status" value="1"/>
</dbReference>
<organism evidence="4 5">
    <name type="scientific">Streptococcus thermophilus</name>
    <dbReference type="NCBI Taxonomy" id="1308"/>
    <lineage>
        <taxon>Bacteria</taxon>
        <taxon>Bacillati</taxon>
        <taxon>Bacillota</taxon>
        <taxon>Bacilli</taxon>
        <taxon>Lactobacillales</taxon>
        <taxon>Streptococcaceae</taxon>
        <taxon>Streptococcus</taxon>
    </lineage>
</organism>
<dbReference type="GO" id="GO:0003677">
    <property type="term" value="F:DNA binding"/>
    <property type="evidence" value="ECO:0007669"/>
    <property type="project" value="UniProtKB-KW"/>
</dbReference>
<reference evidence="4 5" key="1">
    <citation type="submission" date="2020-06" db="EMBL/GenBank/DDBJ databases">
        <authorList>
            <person name="Chuat V."/>
        </authorList>
    </citation>
    <scope>NUCLEOTIDE SEQUENCE [LARGE SCALE GENOMIC DNA]</scope>
    <source>
        <strain evidence="4">STH_CIRM_998</strain>
    </source>
</reference>
<dbReference type="Gene3D" id="3.40.50.2300">
    <property type="match status" value="1"/>
</dbReference>
<name>A0A8D6U777_STRTR</name>
<protein>
    <submittedName>
        <fullName evidence="4">Maltose operon transcriptional repressor MalR, LacI family</fullName>
    </submittedName>
</protein>
<dbReference type="AlphaFoldDB" id="A0A8D6U777"/>
<dbReference type="InterPro" id="IPR028082">
    <property type="entry name" value="Peripla_BP_I"/>
</dbReference>
<proteinExistence type="predicted"/>
<keyword evidence="1" id="KW-0805">Transcription regulation</keyword>
<dbReference type="InterPro" id="IPR046335">
    <property type="entry name" value="LacI/GalR-like_sensor"/>
</dbReference>
<keyword evidence="3" id="KW-0804">Transcription</keyword>
<keyword evidence="2" id="KW-0238">DNA-binding</keyword>
<evidence type="ECO:0000313" key="4">
    <source>
        <dbReference type="EMBL" id="CAD0152390.1"/>
    </source>
</evidence>
<evidence type="ECO:0000256" key="2">
    <source>
        <dbReference type="ARBA" id="ARBA00023125"/>
    </source>
</evidence>
<dbReference type="Proteomes" id="UP000509791">
    <property type="component" value="Chromosome"/>
</dbReference>